<dbReference type="STRING" id="3775.A0A1Q3C926"/>
<evidence type="ECO:0000313" key="1">
    <source>
        <dbReference type="EMBL" id="GAV76729.1"/>
    </source>
</evidence>
<dbReference type="Gene3D" id="3.40.630.10">
    <property type="entry name" value="Zn peptidases"/>
    <property type="match status" value="1"/>
</dbReference>
<protein>
    <submittedName>
        <fullName evidence="1">Peptidase_M20 domain-containing protein</fullName>
    </submittedName>
</protein>
<comment type="caution">
    <text evidence="1">The sequence shown here is derived from an EMBL/GenBank/DDBJ whole genome shotgun (WGS) entry which is preliminary data.</text>
</comment>
<reference evidence="2" key="1">
    <citation type="submission" date="2016-04" db="EMBL/GenBank/DDBJ databases">
        <title>Cephalotus genome sequencing.</title>
        <authorList>
            <person name="Fukushima K."/>
            <person name="Hasebe M."/>
            <person name="Fang X."/>
        </authorList>
    </citation>
    <scope>NUCLEOTIDE SEQUENCE [LARGE SCALE GENOMIC DNA]</scope>
    <source>
        <strain evidence="2">cv. St1</strain>
    </source>
</reference>
<dbReference type="Pfam" id="PF01546">
    <property type="entry name" value="Peptidase_M20"/>
    <property type="match status" value="1"/>
</dbReference>
<dbReference type="GO" id="GO:0009850">
    <property type="term" value="P:auxin metabolic process"/>
    <property type="evidence" value="ECO:0007669"/>
    <property type="project" value="TreeGrafter"/>
</dbReference>
<dbReference type="GO" id="GO:0010179">
    <property type="term" value="F:IAA-Ala conjugate hydrolase activity"/>
    <property type="evidence" value="ECO:0007669"/>
    <property type="project" value="TreeGrafter"/>
</dbReference>
<sequence>DWIVGITRKIHENPELGYEEFKTSELIRAELHKMGVIYTYPVVVTGVVNIRTGKPPFAALKSRYGCSCYSGNGGEHEHNSKFHGKIYACCHDAYVTMLIGALKILQEHREELKGTVVLVFQAAEKGGGGTAIMASAEALENVSAIFGLHVDTSTQIGVASISDPLLARGGIFEAVISGKRGRAA</sequence>
<gene>
    <name evidence="1" type="ORF">CFOL_v3_20202</name>
</gene>
<name>A0A1Q3C926_CEPFO</name>
<dbReference type="InParanoid" id="A0A1Q3C926"/>
<organism evidence="1 2">
    <name type="scientific">Cephalotus follicularis</name>
    <name type="common">Albany pitcher plant</name>
    <dbReference type="NCBI Taxonomy" id="3775"/>
    <lineage>
        <taxon>Eukaryota</taxon>
        <taxon>Viridiplantae</taxon>
        <taxon>Streptophyta</taxon>
        <taxon>Embryophyta</taxon>
        <taxon>Tracheophyta</taxon>
        <taxon>Spermatophyta</taxon>
        <taxon>Magnoliopsida</taxon>
        <taxon>eudicotyledons</taxon>
        <taxon>Gunneridae</taxon>
        <taxon>Pentapetalae</taxon>
        <taxon>rosids</taxon>
        <taxon>fabids</taxon>
        <taxon>Oxalidales</taxon>
        <taxon>Cephalotaceae</taxon>
        <taxon>Cephalotus</taxon>
    </lineage>
</organism>
<dbReference type="Proteomes" id="UP000187406">
    <property type="component" value="Unassembled WGS sequence"/>
</dbReference>
<keyword evidence="2" id="KW-1185">Reference proteome</keyword>
<dbReference type="PANTHER" id="PTHR11014">
    <property type="entry name" value="PEPTIDASE M20 FAMILY MEMBER"/>
    <property type="match status" value="1"/>
</dbReference>
<dbReference type="SUPFAM" id="SSF53187">
    <property type="entry name" value="Zn-dependent exopeptidases"/>
    <property type="match status" value="1"/>
</dbReference>
<dbReference type="AlphaFoldDB" id="A0A1Q3C926"/>
<accession>A0A1Q3C926</accession>
<evidence type="ECO:0000313" key="2">
    <source>
        <dbReference type="Proteomes" id="UP000187406"/>
    </source>
</evidence>
<dbReference type="OrthoDB" id="6119954at2759"/>
<proteinExistence type="predicted"/>
<feature type="non-terminal residue" evidence="1">
    <location>
        <position position="184"/>
    </location>
</feature>
<dbReference type="InterPro" id="IPR017439">
    <property type="entry name" value="Amidohydrolase"/>
</dbReference>
<dbReference type="EMBL" id="BDDD01001520">
    <property type="protein sequence ID" value="GAV76729.1"/>
    <property type="molecule type" value="Genomic_DNA"/>
</dbReference>
<feature type="non-terminal residue" evidence="1">
    <location>
        <position position="1"/>
    </location>
</feature>
<dbReference type="PANTHER" id="PTHR11014:SF55">
    <property type="entry name" value="IAA-AMINO ACID HYDROLASE ILR1-LIKE 4"/>
    <property type="match status" value="1"/>
</dbReference>
<dbReference type="GO" id="GO:0005783">
    <property type="term" value="C:endoplasmic reticulum"/>
    <property type="evidence" value="ECO:0007669"/>
    <property type="project" value="TreeGrafter"/>
</dbReference>
<dbReference type="InterPro" id="IPR002933">
    <property type="entry name" value="Peptidase_M20"/>
</dbReference>